<dbReference type="EMBL" id="BGPR01001534">
    <property type="protein sequence ID" value="GBM56210.1"/>
    <property type="molecule type" value="Genomic_DNA"/>
</dbReference>
<dbReference type="Proteomes" id="UP000499080">
    <property type="component" value="Unassembled WGS sequence"/>
</dbReference>
<feature type="compositionally biased region" description="Basic and acidic residues" evidence="1">
    <location>
        <begin position="84"/>
        <end position="93"/>
    </location>
</feature>
<accession>A0A4Y2GR50</accession>
<comment type="caution">
    <text evidence="2">The sequence shown here is derived from an EMBL/GenBank/DDBJ whole genome shotgun (WGS) entry which is preliminary data.</text>
</comment>
<sequence length="101" mass="11556">MKILDNTIHTHILKISNSQNLEDFKFAESDITSPYQKLVGESNSFVLQFQRKKNNIKMTSFLKAQRPPEAPKSLGPAAATTRTTRSDHHKENSNRNGKRFQ</sequence>
<feature type="region of interest" description="Disordered" evidence="1">
    <location>
        <begin position="62"/>
        <end position="101"/>
    </location>
</feature>
<dbReference type="AlphaFoldDB" id="A0A4Y2GR50"/>
<keyword evidence="3" id="KW-1185">Reference proteome</keyword>
<evidence type="ECO:0000313" key="3">
    <source>
        <dbReference type="Proteomes" id="UP000499080"/>
    </source>
</evidence>
<protein>
    <submittedName>
        <fullName evidence="2">Uncharacterized protein</fullName>
    </submittedName>
</protein>
<organism evidence="2 3">
    <name type="scientific">Araneus ventricosus</name>
    <name type="common">Orbweaver spider</name>
    <name type="synonym">Epeira ventricosa</name>
    <dbReference type="NCBI Taxonomy" id="182803"/>
    <lineage>
        <taxon>Eukaryota</taxon>
        <taxon>Metazoa</taxon>
        <taxon>Ecdysozoa</taxon>
        <taxon>Arthropoda</taxon>
        <taxon>Chelicerata</taxon>
        <taxon>Arachnida</taxon>
        <taxon>Araneae</taxon>
        <taxon>Araneomorphae</taxon>
        <taxon>Entelegynae</taxon>
        <taxon>Araneoidea</taxon>
        <taxon>Araneidae</taxon>
        <taxon>Araneus</taxon>
    </lineage>
</organism>
<reference evidence="2 3" key="1">
    <citation type="journal article" date="2019" name="Sci. Rep.">
        <title>Orb-weaving spider Araneus ventricosus genome elucidates the spidroin gene catalogue.</title>
        <authorList>
            <person name="Kono N."/>
            <person name="Nakamura H."/>
            <person name="Ohtoshi R."/>
            <person name="Moran D.A.P."/>
            <person name="Shinohara A."/>
            <person name="Yoshida Y."/>
            <person name="Fujiwara M."/>
            <person name="Mori M."/>
            <person name="Tomita M."/>
            <person name="Arakawa K."/>
        </authorList>
    </citation>
    <scope>NUCLEOTIDE SEQUENCE [LARGE SCALE GENOMIC DNA]</scope>
</reference>
<gene>
    <name evidence="2" type="ORF">AVEN_47274_1</name>
</gene>
<evidence type="ECO:0000256" key="1">
    <source>
        <dbReference type="SAM" id="MobiDB-lite"/>
    </source>
</evidence>
<evidence type="ECO:0000313" key="2">
    <source>
        <dbReference type="EMBL" id="GBM56210.1"/>
    </source>
</evidence>
<name>A0A4Y2GR50_ARAVE</name>
<proteinExistence type="predicted"/>